<dbReference type="Proteomes" id="UP000219338">
    <property type="component" value="Unassembled WGS sequence"/>
</dbReference>
<organism evidence="1 2">
    <name type="scientific">Armillaria ostoyae</name>
    <name type="common">Armillaria root rot fungus</name>
    <dbReference type="NCBI Taxonomy" id="47428"/>
    <lineage>
        <taxon>Eukaryota</taxon>
        <taxon>Fungi</taxon>
        <taxon>Dikarya</taxon>
        <taxon>Basidiomycota</taxon>
        <taxon>Agaricomycotina</taxon>
        <taxon>Agaricomycetes</taxon>
        <taxon>Agaricomycetidae</taxon>
        <taxon>Agaricales</taxon>
        <taxon>Marasmiineae</taxon>
        <taxon>Physalacriaceae</taxon>
        <taxon>Armillaria</taxon>
    </lineage>
</organism>
<name>A0A284QWV7_ARMOS</name>
<reference evidence="2" key="1">
    <citation type="journal article" date="2017" name="Nat. Ecol. Evol.">
        <title>Genome expansion and lineage-specific genetic innovations in the forest pathogenic fungi Armillaria.</title>
        <authorList>
            <person name="Sipos G."/>
            <person name="Prasanna A.N."/>
            <person name="Walter M.C."/>
            <person name="O'Connor E."/>
            <person name="Balint B."/>
            <person name="Krizsan K."/>
            <person name="Kiss B."/>
            <person name="Hess J."/>
            <person name="Varga T."/>
            <person name="Slot J."/>
            <person name="Riley R."/>
            <person name="Boka B."/>
            <person name="Rigling D."/>
            <person name="Barry K."/>
            <person name="Lee J."/>
            <person name="Mihaltcheva S."/>
            <person name="LaButti K."/>
            <person name="Lipzen A."/>
            <person name="Waldron R."/>
            <person name="Moloney N.M."/>
            <person name="Sperisen C."/>
            <person name="Kredics L."/>
            <person name="Vagvoelgyi C."/>
            <person name="Patrignani A."/>
            <person name="Fitzpatrick D."/>
            <person name="Nagy I."/>
            <person name="Doyle S."/>
            <person name="Anderson J.B."/>
            <person name="Grigoriev I.V."/>
            <person name="Gueldener U."/>
            <person name="Muensterkoetter M."/>
            <person name="Nagy L.G."/>
        </authorList>
    </citation>
    <scope>NUCLEOTIDE SEQUENCE [LARGE SCALE GENOMIC DNA]</scope>
    <source>
        <strain evidence="2">C18/9</strain>
    </source>
</reference>
<evidence type="ECO:0000313" key="2">
    <source>
        <dbReference type="Proteomes" id="UP000219338"/>
    </source>
</evidence>
<sequence>MDLEPEAVTNTELRGEYQLVASQMSMESHRSGESEEKADLLLLRVIFFHGGLMLVHVVWGEIANRNEEYVLQADRDTPDLSVVEMTPSAPPTYHSYPSHSAAPPSSVPAFPWLRQTCLCQCSAWIP</sequence>
<dbReference type="AlphaFoldDB" id="A0A284QWV7"/>
<gene>
    <name evidence="1" type="ORF">ARMOST_04249</name>
</gene>
<keyword evidence="2" id="KW-1185">Reference proteome</keyword>
<accession>A0A284QWV7</accession>
<proteinExistence type="predicted"/>
<protein>
    <submittedName>
        <fullName evidence="1">Uncharacterized protein</fullName>
    </submittedName>
</protein>
<evidence type="ECO:0000313" key="1">
    <source>
        <dbReference type="EMBL" id="SJL00934.1"/>
    </source>
</evidence>
<dbReference type="EMBL" id="FUEG01000002">
    <property type="protein sequence ID" value="SJL00934.1"/>
    <property type="molecule type" value="Genomic_DNA"/>
</dbReference>